<dbReference type="eggNOG" id="COG0765">
    <property type="taxonomic scope" value="Bacteria"/>
</dbReference>
<dbReference type="InterPro" id="IPR035906">
    <property type="entry name" value="MetI-like_sf"/>
</dbReference>
<dbReference type="PANTHER" id="PTHR30614">
    <property type="entry name" value="MEMBRANE COMPONENT OF AMINO ACID ABC TRANSPORTER"/>
    <property type="match status" value="1"/>
</dbReference>
<dbReference type="Proteomes" id="UP000001934">
    <property type="component" value="Chromosome"/>
</dbReference>
<dbReference type="EMBL" id="CP000061">
    <property type="protein sequence ID" value="ABC65214.1"/>
    <property type="molecule type" value="Genomic_DNA"/>
</dbReference>
<evidence type="ECO:0000313" key="5">
    <source>
        <dbReference type="EMBL" id="ABC65214.1"/>
    </source>
</evidence>
<dbReference type="PhylomeDB" id="Q2NK29"/>
<name>Q2NK29_AYWBP</name>
<dbReference type="AlphaFoldDB" id="Q2NK29"/>
<organism evidence="5 6">
    <name type="scientific">Aster yellows witches'-broom phytoplasma (strain AYWB)</name>
    <dbReference type="NCBI Taxonomy" id="322098"/>
    <lineage>
        <taxon>Bacteria</taxon>
        <taxon>Bacillati</taxon>
        <taxon>Mycoplasmatota</taxon>
        <taxon>Mollicutes</taxon>
        <taxon>Acholeplasmatales</taxon>
        <taxon>Acholeplasmataceae</taxon>
        <taxon>Candidatus Phytoplasma</taxon>
        <taxon>16SrI (Aster yellows group)</taxon>
    </lineage>
</organism>
<keyword evidence="4" id="KW-0472">Membrane</keyword>
<keyword evidence="6" id="KW-1185">Reference proteome</keyword>
<dbReference type="InterPro" id="IPR043429">
    <property type="entry name" value="ArtM/GltK/GlnP/TcyL/YhdX-like"/>
</dbReference>
<dbReference type="SUPFAM" id="SSF161098">
    <property type="entry name" value="MetI-like"/>
    <property type="match status" value="1"/>
</dbReference>
<keyword evidence="2" id="KW-0812">Transmembrane</keyword>
<evidence type="ECO:0000256" key="3">
    <source>
        <dbReference type="ARBA" id="ARBA00022989"/>
    </source>
</evidence>
<dbReference type="STRING" id="322098.AYWB_097"/>
<dbReference type="InterPro" id="IPR000515">
    <property type="entry name" value="MetI-like"/>
</dbReference>
<accession>Q2NK29</accession>
<dbReference type="Gene3D" id="1.10.3720.10">
    <property type="entry name" value="MetI-like"/>
    <property type="match status" value="1"/>
</dbReference>
<sequence>MISKFVDKGQIESAFSLGMNQKQTFYNIIFSQALKKSVPFVITKFIINIKDFTSF</sequence>
<evidence type="ECO:0000256" key="4">
    <source>
        <dbReference type="ARBA" id="ARBA00023136"/>
    </source>
</evidence>
<comment type="subcellular location">
    <subcellularLocation>
        <location evidence="1">Membrane</location>
        <topology evidence="1">Multi-pass membrane protein</topology>
    </subcellularLocation>
</comment>
<dbReference type="PANTHER" id="PTHR30614:SF41">
    <property type="entry name" value="INNER MEMBRANE AMINO-ACID ABC TRANSPORTER PERMEASE PROTEIN YHDY"/>
    <property type="match status" value="1"/>
</dbReference>
<dbReference type="GO" id="GO:0055085">
    <property type="term" value="P:transmembrane transport"/>
    <property type="evidence" value="ECO:0007669"/>
    <property type="project" value="InterPro"/>
</dbReference>
<evidence type="ECO:0000313" key="6">
    <source>
        <dbReference type="Proteomes" id="UP000001934"/>
    </source>
</evidence>
<evidence type="ECO:0000256" key="2">
    <source>
        <dbReference type="ARBA" id="ARBA00022692"/>
    </source>
</evidence>
<keyword evidence="3" id="KW-1133">Transmembrane helix</keyword>
<reference evidence="5 6" key="1">
    <citation type="journal article" date="2006" name="J. Bacteriol.">
        <title>Living with genome instability: the adaptation of phytoplasmas to diverse environments of their insect and plant hosts.</title>
        <authorList>
            <person name="Bai X."/>
            <person name="Zhang J."/>
            <person name="Ewing A."/>
            <person name="Miller S.A."/>
            <person name="Jancso Radek A."/>
            <person name="Shevchenko D.V."/>
            <person name="Tsukerman K."/>
            <person name="Walunas T."/>
            <person name="Lapidus A."/>
            <person name="Campbell J.W."/>
            <person name="Hogenhout S.A."/>
        </authorList>
    </citation>
    <scope>NUCLEOTIDE SEQUENCE [LARGE SCALE GENOMIC DNA]</scope>
    <source>
        <strain evidence="5 6">AYWB</strain>
    </source>
</reference>
<dbReference type="GO" id="GO:0006865">
    <property type="term" value="P:amino acid transport"/>
    <property type="evidence" value="ECO:0007669"/>
    <property type="project" value="TreeGrafter"/>
</dbReference>
<dbReference type="OrthoDB" id="385634at2"/>
<gene>
    <name evidence="5" type="ordered locus">AYWB_097</name>
</gene>
<dbReference type="KEGG" id="ayw:AYWB_097"/>
<dbReference type="HOGENOM" id="CLU_3021890_0_0_14"/>
<evidence type="ECO:0000256" key="1">
    <source>
        <dbReference type="ARBA" id="ARBA00004141"/>
    </source>
</evidence>
<dbReference type="GO" id="GO:0005886">
    <property type="term" value="C:plasma membrane"/>
    <property type="evidence" value="ECO:0007669"/>
    <property type="project" value="TreeGrafter"/>
</dbReference>
<proteinExistence type="predicted"/>
<dbReference type="CDD" id="cd06261">
    <property type="entry name" value="TM_PBP2"/>
    <property type="match status" value="1"/>
</dbReference>
<protein>
    <submittedName>
        <fullName evidence="5">Uncharacterized protein</fullName>
    </submittedName>
</protein>
<dbReference type="RefSeq" id="WP_011412381.1">
    <property type="nucleotide sequence ID" value="NC_007716.1"/>
</dbReference>